<dbReference type="AlphaFoldDB" id="A0A0F9HDI9"/>
<reference evidence="1" key="1">
    <citation type="journal article" date="2015" name="Nature">
        <title>Complex archaea that bridge the gap between prokaryotes and eukaryotes.</title>
        <authorList>
            <person name="Spang A."/>
            <person name="Saw J.H."/>
            <person name="Jorgensen S.L."/>
            <person name="Zaremba-Niedzwiedzka K."/>
            <person name="Martijn J."/>
            <person name="Lind A.E."/>
            <person name="van Eijk R."/>
            <person name="Schleper C."/>
            <person name="Guy L."/>
            <person name="Ettema T.J."/>
        </authorList>
    </citation>
    <scope>NUCLEOTIDE SEQUENCE</scope>
</reference>
<gene>
    <name evidence="1" type="ORF">LCGC14_1796770</name>
</gene>
<protein>
    <submittedName>
        <fullName evidence="1">Uncharacterized protein</fullName>
    </submittedName>
</protein>
<organism evidence="1">
    <name type="scientific">marine sediment metagenome</name>
    <dbReference type="NCBI Taxonomy" id="412755"/>
    <lineage>
        <taxon>unclassified sequences</taxon>
        <taxon>metagenomes</taxon>
        <taxon>ecological metagenomes</taxon>
    </lineage>
</organism>
<name>A0A0F9HDI9_9ZZZZ</name>
<proteinExistence type="predicted"/>
<dbReference type="EMBL" id="LAZR01017250">
    <property type="protein sequence ID" value="KKM01212.1"/>
    <property type="molecule type" value="Genomic_DNA"/>
</dbReference>
<comment type="caution">
    <text evidence="1">The sequence shown here is derived from an EMBL/GenBank/DDBJ whole genome shotgun (WGS) entry which is preliminary data.</text>
</comment>
<sequence length="56" mass="6315">MGIKRDISKIGSDFTKGLRKGGAYRGPSASIKRRIRRSKGKDFLPKPKFGNFDNLF</sequence>
<evidence type="ECO:0000313" key="1">
    <source>
        <dbReference type="EMBL" id="KKM01212.1"/>
    </source>
</evidence>
<accession>A0A0F9HDI9</accession>